<dbReference type="GO" id="GO:0005975">
    <property type="term" value="P:carbohydrate metabolic process"/>
    <property type="evidence" value="ECO:0007669"/>
    <property type="project" value="InterPro"/>
</dbReference>
<evidence type="ECO:0000259" key="2">
    <source>
        <dbReference type="Pfam" id="PF03190"/>
    </source>
</evidence>
<keyword evidence="4" id="KW-1185">Reference proteome</keyword>
<dbReference type="PANTHER" id="PTHR42899:SF1">
    <property type="entry name" value="SPERMATOGENESIS-ASSOCIATED PROTEIN 20"/>
    <property type="match status" value="1"/>
</dbReference>
<dbReference type="AlphaFoldDB" id="A0A2D0NCX1"/>
<dbReference type="InterPro" id="IPR036249">
    <property type="entry name" value="Thioredoxin-like_sf"/>
</dbReference>
<keyword evidence="1" id="KW-0175">Coiled coil</keyword>
<dbReference type="Pfam" id="PF03190">
    <property type="entry name" value="Thioredox_DsbH"/>
    <property type="match status" value="1"/>
</dbReference>
<proteinExistence type="predicted"/>
<feature type="coiled-coil region" evidence="1">
    <location>
        <begin position="391"/>
        <end position="418"/>
    </location>
</feature>
<dbReference type="OrthoDB" id="9762614at2"/>
<dbReference type="CDD" id="cd02955">
    <property type="entry name" value="SSP411"/>
    <property type="match status" value="1"/>
</dbReference>
<evidence type="ECO:0000313" key="4">
    <source>
        <dbReference type="Proteomes" id="UP000223913"/>
    </source>
</evidence>
<protein>
    <submittedName>
        <fullName evidence="3">Thioredoxin domain-containing protein</fullName>
    </submittedName>
</protein>
<dbReference type="InterPro" id="IPR008928">
    <property type="entry name" value="6-hairpin_glycosidase_sf"/>
</dbReference>
<dbReference type="SUPFAM" id="SSF48208">
    <property type="entry name" value="Six-hairpin glycosidases"/>
    <property type="match status" value="1"/>
</dbReference>
<dbReference type="Gene3D" id="1.50.10.10">
    <property type="match status" value="1"/>
</dbReference>
<dbReference type="SUPFAM" id="SSF52833">
    <property type="entry name" value="Thioredoxin-like"/>
    <property type="match status" value="1"/>
</dbReference>
<dbReference type="PIRSF" id="PIRSF006402">
    <property type="entry name" value="UCP006402_thioredoxin"/>
    <property type="match status" value="1"/>
</dbReference>
<sequence>MPRNGPLVLPITLFMNQLQHETSPYLLQHANNPVQWHPWRAETLARAKAEDKPILVSIGYSTCHWCHVMERESFEDVEIADFMNAYFINVKVDREERPDLDALYMDACQILAGTAGWPLNVFLTPDLKPFFAGTYFPPDPGHKRMSWLQVLQYVHYNFQEQRIAVERQADRVMARLADTPGQPGPIGTIDPAKTEDLPNVLFRGLQQRFDPESGGFGTGKKFPNTMALEYLLNYFYYYRDQEALRHFRFTLSTMLKSGLYDQIGGGIARYTVDREWRIPHFEKMLYDNTLFARLLARAYRLIGRRKYKTALLQTISFLERDLRAPGGGFFSALDADSPAGEGRYYTWDKAEIEAVLGDDAELFCRYFGITEAGNWDGTNILYQPLDRFHYADKLKRDREELLESMHAARRKMLAVRNERMPLHRDEKIILSWNALMVSTYTEAYLATGETNLLESAESLLSFLERHFLQADGITCYRTYTNGKAANPATLRDYAFLIRAYLDLFQITNVRSYLERAVKMIDAVQDIFTAPETVFFSYARRDLTDLIRQQLDLEDDEMPSGNAAMLRNLQELGILTGDKKYRDRAGALLAAMSKSVQTHPLAYAAWANALLADDRGILEIAVIGEQAGAWKRQIEREYQPFRVLIAAEEPDDSLPLLAGKDAGDATLIYVCEDATCRTPLDSPEAFAAVYVKPPDLSRNK</sequence>
<dbReference type="PANTHER" id="PTHR42899">
    <property type="entry name" value="SPERMATOGENESIS-ASSOCIATED PROTEIN 20"/>
    <property type="match status" value="1"/>
</dbReference>
<accession>A0A2D0NCX1</accession>
<dbReference type="InterPro" id="IPR012341">
    <property type="entry name" value="6hp_glycosidase-like_sf"/>
</dbReference>
<dbReference type="Gene3D" id="3.40.30.10">
    <property type="entry name" value="Glutaredoxin"/>
    <property type="match status" value="1"/>
</dbReference>
<gene>
    <name evidence="3" type="ORF">CRP01_13750</name>
</gene>
<dbReference type="InterPro" id="IPR024705">
    <property type="entry name" value="Ssp411"/>
</dbReference>
<organism evidence="3 4">
    <name type="scientific">Flavilitoribacter nigricans (strain ATCC 23147 / DSM 23189 / NBRC 102662 / NCIMB 1420 / SS-2)</name>
    <name type="common">Lewinella nigricans</name>
    <dbReference type="NCBI Taxonomy" id="1122177"/>
    <lineage>
        <taxon>Bacteria</taxon>
        <taxon>Pseudomonadati</taxon>
        <taxon>Bacteroidota</taxon>
        <taxon>Saprospiria</taxon>
        <taxon>Saprospirales</taxon>
        <taxon>Lewinellaceae</taxon>
        <taxon>Flavilitoribacter</taxon>
    </lineage>
</organism>
<evidence type="ECO:0000256" key="1">
    <source>
        <dbReference type="SAM" id="Coils"/>
    </source>
</evidence>
<feature type="domain" description="Spermatogenesis-associated protein 20-like TRX" evidence="2">
    <location>
        <begin position="16"/>
        <end position="176"/>
    </location>
</feature>
<dbReference type="Proteomes" id="UP000223913">
    <property type="component" value="Unassembled WGS sequence"/>
</dbReference>
<dbReference type="InterPro" id="IPR004879">
    <property type="entry name" value="Ssp411-like_TRX"/>
</dbReference>
<dbReference type="EMBL" id="PDUD01000019">
    <property type="protein sequence ID" value="PHN06029.1"/>
    <property type="molecule type" value="Genomic_DNA"/>
</dbReference>
<reference evidence="3 4" key="1">
    <citation type="submission" date="2017-10" db="EMBL/GenBank/DDBJ databases">
        <title>The draft genome sequence of Lewinella nigricans NBRC 102662.</title>
        <authorList>
            <person name="Wang K."/>
        </authorList>
    </citation>
    <scope>NUCLEOTIDE SEQUENCE [LARGE SCALE GENOMIC DNA]</scope>
    <source>
        <strain evidence="3 4">NBRC 102662</strain>
    </source>
</reference>
<evidence type="ECO:0000313" key="3">
    <source>
        <dbReference type="EMBL" id="PHN06029.1"/>
    </source>
</evidence>
<name>A0A2D0NCX1_FLAN2</name>
<comment type="caution">
    <text evidence="3">The sequence shown here is derived from an EMBL/GenBank/DDBJ whole genome shotgun (WGS) entry which is preliminary data.</text>
</comment>